<dbReference type="EMBL" id="BGZK01000732">
    <property type="protein sequence ID" value="GBP58317.1"/>
    <property type="molecule type" value="Genomic_DNA"/>
</dbReference>
<protein>
    <submittedName>
        <fullName evidence="1">Uncharacterized protein</fullName>
    </submittedName>
</protein>
<gene>
    <name evidence="1" type="ORF">EVAR_11597_1</name>
</gene>
<proteinExistence type="predicted"/>
<evidence type="ECO:0000313" key="1">
    <source>
        <dbReference type="EMBL" id="GBP58317.1"/>
    </source>
</evidence>
<evidence type="ECO:0000313" key="2">
    <source>
        <dbReference type="Proteomes" id="UP000299102"/>
    </source>
</evidence>
<reference evidence="1 2" key="1">
    <citation type="journal article" date="2019" name="Commun. Biol.">
        <title>The bagworm genome reveals a unique fibroin gene that provides high tensile strength.</title>
        <authorList>
            <person name="Kono N."/>
            <person name="Nakamura H."/>
            <person name="Ohtoshi R."/>
            <person name="Tomita M."/>
            <person name="Numata K."/>
            <person name="Arakawa K."/>
        </authorList>
    </citation>
    <scope>NUCLEOTIDE SEQUENCE [LARGE SCALE GENOMIC DNA]</scope>
</reference>
<name>A0A4C1X7S6_EUMVA</name>
<sequence>MGGVTRLRRPHSTPRADRFFVCFERVAPDTTCRTSGMSRALGGARPSSPGAGHVPARVLRARTTLYLLYLR</sequence>
<keyword evidence="2" id="KW-1185">Reference proteome</keyword>
<organism evidence="1 2">
    <name type="scientific">Eumeta variegata</name>
    <name type="common">Bagworm moth</name>
    <name type="synonym">Eumeta japonica</name>
    <dbReference type="NCBI Taxonomy" id="151549"/>
    <lineage>
        <taxon>Eukaryota</taxon>
        <taxon>Metazoa</taxon>
        <taxon>Ecdysozoa</taxon>
        <taxon>Arthropoda</taxon>
        <taxon>Hexapoda</taxon>
        <taxon>Insecta</taxon>
        <taxon>Pterygota</taxon>
        <taxon>Neoptera</taxon>
        <taxon>Endopterygota</taxon>
        <taxon>Lepidoptera</taxon>
        <taxon>Glossata</taxon>
        <taxon>Ditrysia</taxon>
        <taxon>Tineoidea</taxon>
        <taxon>Psychidae</taxon>
        <taxon>Oiketicinae</taxon>
        <taxon>Eumeta</taxon>
    </lineage>
</organism>
<dbReference type="AlphaFoldDB" id="A0A4C1X7S6"/>
<accession>A0A4C1X7S6</accession>
<dbReference type="Proteomes" id="UP000299102">
    <property type="component" value="Unassembled WGS sequence"/>
</dbReference>
<comment type="caution">
    <text evidence="1">The sequence shown here is derived from an EMBL/GenBank/DDBJ whole genome shotgun (WGS) entry which is preliminary data.</text>
</comment>